<proteinExistence type="predicted"/>
<feature type="region of interest" description="Disordered" evidence="3">
    <location>
        <begin position="197"/>
        <end position="217"/>
    </location>
</feature>
<gene>
    <name evidence="4" type="primary">MMP17_3</name>
    <name evidence="4" type="ORF">CHARACLAT_026833</name>
</gene>
<evidence type="ECO:0000313" key="5">
    <source>
        <dbReference type="Proteomes" id="UP001352852"/>
    </source>
</evidence>
<reference evidence="4 5" key="1">
    <citation type="submission" date="2021-06" db="EMBL/GenBank/DDBJ databases">
        <authorList>
            <person name="Palmer J.M."/>
        </authorList>
    </citation>
    <scope>NUCLEOTIDE SEQUENCE [LARGE SCALE GENOMIC DNA]</scope>
    <source>
        <strain evidence="4 5">CL_MEX2019</strain>
        <tissue evidence="4">Muscle</tissue>
    </source>
</reference>
<feature type="repeat" description="Hemopexin" evidence="2">
    <location>
        <begin position="106"/>
        <end position="152"/>
    </location>
</feature>
<feature type="repeat" description="Hemopexin" evidence="2">
    <location>
        <begin position="10"/>
        <end position="55"/>
    </location>
</feature>
<dbReference type="InterPro" id="IPR000585">
    <property type="entry name" value="Hemopexin-like_dom"/>
</dbReference>
<evidence type="ECO:0000256" key="1">
    <source>
        <dbReference type="ARBA" id="ARBA00022737"/>
    </source>
</evidence>
<dbReference type="SUPFAM" id="SSF50923">
    <property type="entry name" value="Hemopexin-like domain"/>
    <property type="match status" value="1"/>
</dbReference>
<feature type="compositionally biased region" description="Basic and acidic residues" evidence="3">
    <location>
        <begin position="203"/>
        <end position="217"/>
    </location>
</feature>
<dbReference type="Pfam" id="PF00045">
    <property type="entry name" value="Hemopexin"/>
    <property type="match status" value="3"/>
</dbReference>
<evidence type="ECO:0000256" key="3">
    <source>
        <dbReference type="SAM" id="MobiDB-lite"/>
    </source>
</evidence>
<dbReference type="PANTHER" id="PTHR10201:SF330">
    <property type="entry name" value="MATRIX METALLOPROTEINASE-17"/>
    <property type="match status" value="1"/>
</dbReference>
<evidence type="ECO:0000256" key="2">
    <source>
        <dbReference type="PROSITE-ProRule" id="PRU01011"/>
    </source>
</evidence>
<dbReference type="Proteomes" id="UP001352852">
    <property type="component" value="Unassembled WGS sequence"/>
</dbReference>
<keyword evidence="4" id="KW-0645">Protease</keyword>
<sequence length="217" mass="25607">LAQDAPDRCTSHFDAVAQIRGEAFFFKGKYFWRLTREKHLVSLRPAHIHRFWRGLPPNLDSVDAVYERPGDHRIVFFKGQKYWVFKDNNVEEGYPRPISDFGLPVEAVDAAFVWLHNDKTYFFKGNHFWRYDDHLRHMDLGYPKDNMLWKGLPLQLDDAMRWSDEMEYRHLNVVEGFEYSNDPRGYVVWGLNAPGRVSHGKQARGDGSDKERFENPS</sequence>
<name>A0ABU7CS34_9TELE</name>
<keyword evidence="4" id="KW-0482">Metalloprotease</keyword>
<dbReference type="SMART" id="SM00120">
    <property type="entry name" value="HX"/>
    <property type="match status" value="3"/>
</dbReference>
<dbReference type="Gene3D" id="2.110.10.10">
    <property type="entry name" value="Hemopexin-like domain"/>
    <property type="match status" value="1"/>
</dbReference>
<keyword evidence="5" id="KW-1185">Reference proteome</keyword>
<comment type="caution">
    <text evidence="4">The sequence shown here is derived from an EMBL/GenBank/DDBJ whole genome shotgun (WGS) entry which is preliminary data.</text>
</comment>
<keyword evidence="4" id="KW-0378">Hydrolase</keyword>
<dbReference type="PROSITE" id="PS51642">
    <property type="entry name" value="HEMOPEXIN_2"/>
    <property type="match status" value="3"/>
</dbReference>
<dbReference type="EMBL" id="JAHUTJ010003291">
    <property type="protein sequence ID" value="MED6265571.1"/>
    <property type="molecule type" value="Genomic_DNA"/>
</dbReference>
<keyword evidence="1" id="KW-0677">Repeat</keyword>
<organism evidence="4 5">
    <name type="scientific">Characodon lateralis</name>
    <dbReference type="NCBI Taxonomy" id="208331"/>
    <lineage>
        <taxon>Eukaryota</taxon>
        <taxon>Metazoa</taxon>
        <taxon>Chordata</taxon>
        <taxon>Craniata</taxon>
        <taxon>Vertebrata</taxon>
        <taxon>Euteleostomi</taxon>
        <taxon>Actinopterygii</taxon>
        <taxon>Neopterygii</taxon>
        <taxon>Teleostei</taxon>
        <taxon>Neoteleostei</taxon>
        <taxon>Acanthomorphata</taxon>
        <taxon>Ovalentaria</taxon>
        <taxon>Atherinomorphae</taxon>
        <taxon>Cyprinodontiformes</taxon>
        <taxon>Goodeidae</taxon>
        <taxon>Characodon</taxon>
    </lineage>
</organism>
<dbReference type="PANTHER" id="PTHR10201">
    <property type="entry name" value="MATRIX METALLOPROTEINASE"/>
    <property type="match status" value="1"/>
</dbReference>
<protein>
    <submittedName>
        <fullName evidence="4">Matrix metalloproteinase-17</fullName>
    </submittedName>
</protein>
<dbReference type="InterPro" id="IPR036375">
    <property type="entry name" value="Hemopexin-like_dom_sf"/>
</dbReference>
<feature type="non-terminal residue" evidence="4">
    <location>
        <position position="1"/>
    </location>
</feature>
<dbReference type="CDD" id="cd00094">
    <property type="entry name" value="HX"/>
    <property type="match status" value="1"/>
</dbReference>
<feature type="repeat" description="Hemopexin" evidence="2">
    <location>
        <begin position="59"/>
        <end position="105"/>
    </location>
</feature>
<dbReference type="InterPro" id="IPR018487">
    <property type="entry name" value="Hemopexin-like_repeat"/>
</dbReference>
<accession>A0ABU7CS34</accession>
<evidence type="ECO:0000313" key="4">
    <source>
        <dbReference type="EMBL" id="MED6265571.1"/>
    </source>
</evidence>
<dbReference type="GO" id="GO:0008237">
    <property type="term" value="F:metallopeptidase activity"/>
    <property type="evidence" value="ECO:0007669"/>
    <property type="project" value="UniProtKB-KW"/>
</dbReference>